<keyword evidence="1" id="KW-1185">Reference proteome</keyword>
<organism evidence="1 2">
    <name type="scientific">Meloidogyne javanica</name>
    <name type="common">Root-knot nematode worm</name>
    <dbReference type="NCBI Taxonomy" id="6303"/>
    <lineage>
        <taxon>Eukaryota</taxon>
        <taxon>Metazoa</taxon>
        <taxon>Ecdysozoa</taxon>
        <taxon>Nematoda</taxon>
        <taxon>Chromadorea</taxon>
        <taxon>Rhabditida</taxon>
        <taxon>Tylenchina</taxon>
        <taxon>Tylenchomorpha</taxon>
        <taxon>Tylenchoidea</taxon>
        <taxon>Meloidogynidae</taxon>
        <taxon>Meloidogyninae</taxon>
        <taxon>Meloidogyne</taxon>
        <taxon>Meloidogyne incognita group</taxon>
    </lineage>
</organism>
<dbReference type="AlphaFoldDB" id="A0A915MDV7"/>
<sequence>MKYEPELVIIDEEPKPSTPAVGEEKIKEEMEQKSPTQAFAVPAEAK</sequence>
<reference evidence="2" key="1">
    <citation type="submission" date="2022-11" db="UniProtKB">
        <authorList>
            <consortium name="WormBaseParasite"/>
        </authorList>
    </citation>
    <scope>IDENTIFICATION</scope>
</reference>
<dbReference type="Proteomes" id="UP000887561">
    <property type="component" value="Unplaced"/>
</dbReference>
<name>A0A915MDV7_MELJA</name>
<evidence type="ECO:0000313" key="1">
    <source>
        <dbReference type="Proteomes" id="UP000887561"/>
    </source>
</evidence>
<accession>A0A915MDV7</accession>
<proteinExistence type="predicted"/>
<dbReference type="WBParaSite" id="scaffold34940_cov177.g22026">
    <property type="protein sequence ID" value="scaffold34940_cov177.g22026"/>
    <property type="gene ID" value="scaffold34940_cov177.g22026"/>
</dbReference>
<protein>
    <submittedName>
        <fullName evidence="2">Uncharacterized protein</fullName>
    </submittedName>
</protein>
<evidence type="ECO:0000313" key="2">
    <source>
        <dbReference type="WBParaSite" id="scaffold34940_cov177.g22026"/>
    </source>
</evidence>